<protein>
    <recommendedName>
        <fullName evidence="4">Organic solvent tolerance-like N-terminal domain-containing protein</fullName>
    </recommendedName>
</protein>
<evidence type="ECO:0008006" key="4">
    <source>
        <dbReference type="Google" id="ProtNLM"/>
    </source>
</evidence>
<gene>
    <name evidence="2" type="ORF">A3H38_01875</name>
</gene>
<keyword evidence="1" id="KW-0732">Signal</keyword>
<organism evidence="2 3">
    <name type="scientific">candidate division WOR-1 bacterium RIFCSPLOWO2_02_FULL_46_20</name>
    <dbReference type="NCBI Taxonomy" id="1802567"/>
    <lineage>
        <taxon>Bacteria</taxon>
        <taxon>Bacillati</taxon>
        <taxon>Saganbacteria</taxon>
    </lineage>
</organism>
<dbReference type="GO" id="GO:1990351">
    <property type="term" value="C:transporter complex"/>
    <property type="evidence" value="ECO:0007669"/>
    <property type="project" value="TreeGrafter"/>
</dbReference>
<dbReference type="EMBL" id="METP01000068">
    <property type="protein sequence ID" value="OGC02888.1"/>
    <property type="molecule type" value="Genomic_DNA"/>
</dbReference>
<sequence>MKAIVISLLFLPSHSLAQNKDLAINGDNVSYEKDKSIVEARGSVEVIYKEVMVAGEHIIYNTETENIMADRGFFLRYSDMSIEGETLDYQIKDRAGVASGIMFNYGGIEIKGQKMELGLEKFKLNNASFTTCDFDNPHYRVTASEIFLYPKYGWLVASWGFFWLGPFPVLPMPTYIYDMTADERGRKNIPPFPEIGSNNTDGTYVRETLAWHIRRELSGTYGLSFAEKKGFGGGVATNYIVNGNSRGNARIYAAGSDGIFGGVTHQVFFGDEVKENNPGPFAFLALPKHLKYEFESTLSYRERINYERVTYYPNLVLRSKQAKTIWPDVTYDAEAMLGIVAEEGIVNAGRGGGIGTIYWRWPEMVFGEITPSASVDSRFYSNGTRWLRTITGVGLKKTFSRHLSLGFGYAHYVLNSGTSPFNFEIYRFNASDRFTSDLSFLIGETDFGAATSYFISTWQPEDIDYSMRIRMHCYDLMLKYRSVRKEFELGFSLAGG</sequence>
<evidence type="ECO:0000313" key="2">
    <source>
        <dbReference type="EMBL" id="OGC02888.1"/>
    </source>
</evidence>
<dbReference type="InterPro" id="IPR050218">
    <property type="entry name" value="LptD"/>
</dbReference>
<name>A0A1F4R3V6_UNCSA</name>
<dbReference type="PANTHER" id="PTHR30189:SF1">
    <property type="entry name" value="LPS-ASSEMBLY PROTEIN LPTD"/>
    <property type="match status" value="1"/>
</dbReference>
<dbReference type="GO" id="GO:0009279">
    <property type="term" value="C:cell outer membrane"/>
    <property type="evidence" value="ECO:0007669"/>
    <property type="project" value="TreeGrafter"/>
</dbReference>
<feature type="chain" id="PRO_5009514097" description="Organic solvent tolerance-like N-terminal domain-containing protein" evidence="1">
    <location>
        <begin position="18"/>
        <end position="496"/>
    </location>
</feature>
<proteinExistence type="predicted"/>
<accession>A0A1F4R3V6</accession>
<feature type="signal peptide" evidence="1">
    <location>
        <begin position="1"/>
        <end position="17"/>
    </location>
</feature>
<comment type="caution">
    <text evidence="2">The sequence shown here is derived from an EMBL/GenBank/DDBJ whole genome shotgun (WGS) entry which is preliminary data.</text>
</comment>
<evidence type="ECO:0000313" key="3">
    <source>
        <dbReference type="Proteomes" id="UP000176938"/>
    </source>
</evidence>
<evidence type="ECO:0000256" key="1">
    <source>
        <dbReference type="SAM" id="SignalP"/>
    </source>
</evidence>
<dbReference type="AlphaFoldDB" id="A0A1F4R3V6"/>
<dbReference type="Proteomes" id="UP000176938">
    <property type="component" value="Unassembled WGS sequence"/>
</dbReference>
<reference evidence="2 3" key="1">
    <citation type="journal article" date="2016" name="Nat. Commun.">
        <title>Thousands of microbial genomes shed light on interconnected biogeochemical processes in an aquifer system.</title>
        <authorList>
            <person name="Anantharaman K."/>
            <person name="Brown C.T."/>
            <person name="Hug L.A."/>
            <person name="Sharon I."/>
            <person name="Castelle C.J."/>
            <person name="Probst A.J."/>
            <person name="Thomas B.C."/>
            <person name="Singh A."/>
            <person name="Wilkins M.J."/>
            <person name="Karaoz U."/>
            <person name="Brodie E.L."/>
            <person name="Williams K.H."/>
            <person name="Hubbard S.S."/>
            <person name="Banfield J.F."/>
        </authorList>
    </citation>
    <scope>NUCLEOTIDE SEQUENCE [LARGE SCALE GENOMIC DNA]</scope>
</reference>
<dbReference type="PANTHER" id="PTHR30189">
    <property type="entry name" value="LPS-ASSEMBLY PROTEIN"/>
    <property type="match status" value="1"/>
</dbReference>